<keyword evidence="5" id="KW-0411">Iron-sulfur</keyword>
<name>A0ABY4W6U4_9PROT</name>
<dbReference type="InterPro" id="IPR058240">
    <property type="entry name" value="rSAM_sf"/>
</dbReference>
<accession>A0ABY4W6U4</accession>
<comment type="cofactor">
    <cofactor evidence="1">
        <name>[4Fe-4S] cluster</name>
        <dbReference type="ChEBI" id="CHEBI:49883"/>
    </cofactor>
</comment>
<keyword evidence="8" id="KW-1185">Reference proteome</keyword>
<dbReference type="PANTHER" id="PTHR11228:SF7">
    <property type="entry name" value="PQQA PEPTIDE CYCLASE"/>
    <property type="match status" value="1"/>
</dbReference>
<keyword evidence="3" id="KW-0479">Metal-binding</keyword>
<sequence length="454" mass="51067">MGYLTNKEIHDFLPAGIRTDTPEDLSKPLRTGLQQEKWFTAAQMAGRNFPIACVALEITQRCNLDCSLCYLSEIAEVVKDVPVFELKRRIKMIHAHYGDFTNVQITGGDPTLRSISELVEIVEEIKSYNMRSALFTNGIKASRDMLERLSEAGLDDVVFHVDATQGRKNGNTENLLNSVRLEYINRTEGLPLRVLFNTTIFDGNFHSIPDLVEFFIDHANKVSLASFQMQADTGRGVLRERNEDLISQHSVMALIEKGAGIKLPFDMPLIGHPDCNKYTALFKAGNARTPLYEDSGFFRQLFSLLSEENLKKNWSVGSEIMWETIKACFTSPLLAGRALAYIVRKCWSLKVGLLTGNRPHRISFFIHNFMDAEKLEAGRCKSCVFMVATANGPLSMCVHNAKRNTMISQPVPAIGNNPEWNPIPANLLNQEPELFSVKRLKGRLRAARNKEKGL</sequence>
<dbReference type="InterPro" id="IPR050377">
    <property type="entry name" value="Radical_SAM_PqqE_MftC-like"/>
</dbReference>
<gene>
    <name evidence="7" type="ORF">NBZ79_14460</name>
</gene>
<dbReference type="RefSeq" id="WP_251933252.1">
    <property type="nucleotide sequence ID" value="NZ_CP098747.1"/>
</dbReference>
<dbReference type="SFLD" id="SFLDG01067">
    <property type="entry name" value="SPASM/twitch_domain_containing"/>
    <property type="match status" value="1"/>
</dbReference>
<dbReference type="Gene3D" id="3.20.20.70">
    <property type="entry name" value="Aldolase class I"/>
    <property type="match status" value="1"/>
</dbReference>
<organism evidence="7 8">
    <name type="scientific">Sneathiella marina</name>
    <dbReference type="NCBI Taxonomy" id="2950108"/>
    <lineage>
        <taxon>Bacteria</taxon>
        <taxon>Pseudomonadati</taxon>
        <taxon>Pseudomonadota</taxon>
        <taxon>Alphaproteobacteria</taxon>
        <taxon>Sneathiellales</taxon>
        <taxon>Sneathiellaceae</taxon>
        <taxon>Sneathiella</taxon>
    </lineage>
</organism>
<evidence type="ECO:0000313" key="8">
    <source>
        <dbReference type="Proteomes" id="UP001056291"/>
    </source>
</evidence>
<protein>
    <submittedName>
        <fullName evidence="7">Radical SAM protein</fullName>
    </submittedName>
</protein>
<evidence type="ECO:0000256" key="1">
    <source>
        <dbReference type="ARBA" id="ARBA00001966"/>
    </source>
</evidence>
<dbReference type="SFLD" id="SFLDS00029">
    <property type="entry name" value="Radical_SAM"/>
    <property type="match status" value="1"/>
</dbReference>
<dbReference type="CDD" id="cd01335">
    <property type="entry name" value="Radical_SAM"/>
    <property type="match status" value="1"/>
</dbReference>
<dbReference type="PROSITE" id="PS51918">
    <property type="entry name" value="RADICAL_SAM"/>
    <property type="match status" value="1"/>
</dbReference>
<dbReference type="EMBL" id="CP098747">
    <property type="protein sequence ID" value="USG60371.1"/>
    <property type="molecule type" value="Genomic_DNA"/>
</dbReference>
<proteinExistence type="predicted"/>
<dbReference type="SUPFAM" id="SSF102114">
    <property type="entry name" value="Radical SAM enzymes"/>
    <property type="match status" value="1"/>
</dbReference>
<evidence type="ECO:0000256" key="2">
    <source>
        <dbReference type="ARBA" id="ARBA00022691"/>
    </source>
</evidence>
<dbReference type="InterPro" id="IPR013785">
    <property type="entry name" value="Aldolase_TIM"/>
</dbReference>
<dbReference type="Pfam" id="PF04055">
    <property type="entry name" value="Radical_SAM"/>
    <property type="match status" value="1"/>
</dbReference>
<evidence type="ECO:0000259" key="6">
    <source>
        <dbReference type="PROSITE" id="PS51918"/>
    </source>
</evidence>
<dbReference type="PANTHER" id="PTHR11228">
    <property type="entry name" value="RADICAL SAM DOMAIN PROTEIN"/>
    <property type="match status" value="1"/>
</dbReference>
<dbReference type="InterPro" id="IPR007197">
    <property type="entry name" value="rSAM"/>
</dbReference>
<evidence type="ECO:0000256" key="4">
    <source>
        <dbReference type="ARBA" id="ARBA00023004"/>
    </source>
</evidence>
<evidence type="ECO:0000256" key="3">
    <source>
        <dbReference type="ARBA" id="ARBA00022723"/>
    </source>
</evidence>
<dbReference type="Proteomes" id="UP001056291">
    <property type="component" value="Chromosome"/>
</dbReference>
<keyword evidence="2" id="KW-0949">S-adenosyl-L-methionine</keyword>
<keyword evidence="4" id="KW-0408">Iron</keyword>
<reference evidence="7" key="1">
    <citation type="submission" date="2022-06" db="EMBL/GenBank/DDBJ databases">
        <title>Sneathiella actinostolidae sp. nov., isolated from a sea anemonein the Western Pacific Ocean.</title>
        <authorList>
            <person name="Wei M.J."/>
        </authorList>
    </citation>
    <scope>NUCLEOTIDE SEQUENCE</scope>
    <source>
        <strain evidence="7">PHK-P5</strain>
    </source>
</reference>
<evidence type="ECO:0000313" key="7">
    <source>
        <dbReference type="EMBL" id="USG60371.1"/>
    </source>
</evidence>
<feature type="domain" description="Radical SAM core" evidence="6">
    <location>
        <begin position="48"/>
        <end position="266"/>
    </location>
</feature>
<evidence type="ECO:0000256" key="5">
    <source>
        <dbReference type="ARBA" id="ARBA00023014"/>
    </source>
</evidence>